<dbReference type="EMBL" id="GBZX01000699">
    <property type="protein sequence ID" value="JAG92041.1"/>
    <property type="molecule type" value="mRNA"/>
</dbReference>
<accession>A0A0C9RWT9</accession>
<proteinExistence type="evidence at transcript level"/>
<reference evidence="2" key="1">
    <citation type="journal article" date="2015" name="PLoS ONE">
        <title>An Insight into the Sialome of the Lone Star Tick, Amblyomma americanum, with a Glimpse on Its Time Dependent Gene Expression.</title>
        <authorList>
            <person name="Karim S."/>
            <person name="Ribeiro J.M."/>
        </authorList>
    </citation>
    <scope>NUCLEOTIDE SEQUENCE</scope>
    <source>
        <tissue evidence="2">Salivary gland</tissue>
    </source>
</reference>
<evidence type="ECO:0000256" key="1">
    <source>
        <dbReference type="SAM" id="MobiDB-lite"/>
    </source>
</evidence>
<evidence type="ECO:0000313" key="2">
    <source>
        <dbReference type="EMBL" id="JAG92041.1"/>
    </source>
</evidence>
<feature type="region of interest" description="Disordered" evidence="1">
    <location>
        <begin position="78"/>
        <end position="97"/>
    </location>
</feature>
<protein>
    <submittedName>
        <fullName evidence="2">Putative secreted protein</fullName>
    </submittedName>
</protein>
<sequence>STALLSSACGSASSLFTSSEEASVISACCSSSTSTAPASASAAAISSFFTSSWLFSKGVWSNGTSSQLFDSVSSAVKSTFSPTSHSSTAEPSDTTSVDIAHNCQHQGDQTNQTTVCVWVAGNYKPRPSC</sequence>
<name>A0A0C9RWT9_AMBAM</name>
<feature type="non-terminal residue" evidence="2">
    <location>
        <position position="1"/>
    </location>
</feature>
<feature type="non-terminal residue" evidence="2">
    <location>
        <position position="129"/>
    </location>
</feature>
<dbReference type="AlphaFoldDB" id="A0A0C9RWT9"/>
<organism evidence="2">
    <name type="scientific">Amblyomma americanum</name>
    <name type="common">Lone star tick</name>
    <dbReference type="NCBI Taxonomy" id="6943"/>
    <lineage>
        <taxon>Eukaryota</taxon>
        <taxon>Metazoa</taxon>
        <taxon>Ecdysozoa</taxon>
        <taxon>Arthropoda</taxon>
        <taxon>Chelicerata</taxon>
        <taxon>Arachnida</taxon>
        <taxon>Acari</taxon>
        <taxon>Parasitiformes</taxon>
        <taxon>Ixodida</taxon>
        <taxon>Ixodoidea</taxon>
        <taxon>Ixodidae</taxon>
        <taxon>Amblyomminae</taxon>
        <taxon>Amblyomma</taxon>
    </lineage>
</organism>